<organism evidence="2 3">
    <name type="scientific">Stylosanthes scabra</name>
    <dbReference type="NCBI Taxonomy" id="79078"/>
    <lineage>
        <taxon>Eukaryota</taxon>
        <taxon>Viridiplantae</taxon>
        <taxon>Streptophyta</taxon>
        <taxon>Embryophyta</taxon>
        <taxon>Tracheophyta</taxon>
        <taxon>Spermatophyta</taxon>
        <taxon>Magnoliopsida</taxon>
        <taxon>eudicotyledons</taxon>
        <taxon>Gunneridae</taxon>
        <taxon>Pentapetalae</taxon>
        <taxon>rosids</taxon>
        <taxon>fabids</taxon>
        <taxon>Fabales</taxon>
        <taxon>Fabaceae</taxon>
        <taxon>Papilionoideae</taxon>
        <taxon>50 kb inversion clade</taxon>
        <taxon>dalbergioids sensu lato</taxon>
        <taxon>Dalbergieae</taxon>
        <taxon>Pterocarpus clade</taxon>
        <taxon>Stylosanthes</taxon>
    </lineage>
</organism>
<evidence type="ECO:0000256" key="1">
    <source>
        <dbReference type="SAM" id="MobiDB-lite"/>
    </source>
</evidence>
<evidence type="ECO:0000313" key="2">
    <source>
        <dbReference type="EMBL" id="MED6160861.1"/>
    </source>
</evidence>
<feature type="region of interest" description="Disordered" evidence="1">
    <location>
        <begin position="46"/>
        <end position="83"/>
    </location>
</feature>
<evidence type="ECO:0000313" key="3">
    <source>
        <dbReference type="Proteomes" id="UP001341840"/>
    </source>
</evidence>
<protein>
    <submittedName>
        <fullName evidence="2">Uncharacterized protein</fullName>
    </submittedName>
</protein>
<comment type="caution">
    <text evidence="2">The sequence shown here is derived from an EMBL/GenBank/DDBJ whole genome shotgun (WGS) entry which is preliminary data.</text>
</comment>
<dbReference type="EMBL" id="JASCZI010121257">
    <property type="protein sequence ID" value="MED6160861.1"/>
    <property type="molecule type" value="Genomic_DNA"/>
</dbReference>
<feature type="compositionally biased region" description="Basic and acidic residues" evidence="1">
    <location>
        <begin position="56"/>
        <end position="67"/>
    </location>
</feature>
<proteinExistence type="predicted"/>
<feature type="compositionally biased region" description="Polar residues" evidence="1">
    <location>
        <begin position="74"/>
        <end position="83"/>
    </location>
</feature>
<dbReference type="Proteomes" id="UP001341840">
    <property type="component" value="Unassembled WGS sequence"/>
</dbReference>
<keyword evidence="3" id="KW-1185">Reference proteome</keyword>
<sequence>MQCFGPVWEILSRSTIKHGRHCSAVPASPKQAPKASEDYKAFESKMRSITNSPSNNEEKVFDLDKMDQAGNGLAPSSSCGGVE</sequence>
<accession>A0ABU6UI17</accession>
<name>A0ABU6UI17_9FABA</name>
<reference evidence="2 3" key="1">
    <citation type="journal article" date="2023" name="Plants (Basel)">
        <title>Bridging the Gap: Combining Genomics and Transcriptomics Approaches to Understand Stylosanthes scabra, an Orphan Legume from the Brazilian Caatinga.</title>
        <authorList>
            <person name="Ferreira-Neto J.R.C."/>
            <person name="da Silva M.D."/>
            <person name="Binneck E."/>
            <person name="de Melo N.F."/>
            <person name="da Silva R.H."/>
            <person name="de Melo A.L.T.M."/>
            <person name="Pandolfi V."/>
            <person name="Bustamante F.O."/>
            <person name="Brasileiro-Vidal A.C."/>
            <person name="Benko-Iseppon A.M."/>
        </authorList>
    </citation>
    <scope>NUCLEOTIDE SEQUENCE [LARGE SCALE GENOMIC DNA]</scope>
    <source>
        <tissue evidence="2">Leaves</tissue>
    </source>
</reference>
<gene>
    <name evidence="2" type="ORF">PIB30_055233</name>
</gene>